<feature type="domain" description="7(1) septoil knot" evidence="1">
    <location>
        <begin position="4"/>
        <end position="84"/>
    </location>
</feature>
<comment type="caution">
    <text evidence="2">The sequence shown here is derived from an EMBL/GenBank/DDBJ whole genome shotgun (WGS) entry which is preliminary data.</text>
</comment>
<dbReference type="RefSeq" id="WP_200246341.1">
    <property type="nucleotide sequence ID" value="NZ_JAENHK010000010.1"/>
</dbReference>
<dbReference type="Proteomes" id="UP000628669">
    <property type="component" value="Unassembled WGS sequence"/>
</dbReference>
<accession>A0ABS1FW60</accession>
<gene>
    <name evidence="2" type="ORF">JHL15_13000</name>
</gene>
<name>A0ABS1FW60_9FLAO</name>
<dbReference type="Pfam" id="PF19647">
    <property type="entry name" value="Septknot"/>
    <property type="match status" value="1"/>
</dbReference>
<proteinExistence type="predicted"/>
<evidence type="ECO:0000313" key="3">
    <source>
        <dbReference type="Proteomes" id="UP000628669"/>
    </source>
</evidence>
<evidence type="ECO:0000259" key="1">
    <source>
        <dbReference type="Pfam" id="PF19647"/>
    </source>
</evidence>
<evidence type="ECO:0000313" key="2">
    <source>
        <dbReference type="EMBL" id="MBK1896678.1"/>
    </source>
</evidence>
<sequence length="95" mass="10737">MPSISIKNFQSKNDLVVYETDVESSADLLVYKTSSKLKALENEAFWYIENFENSSDRSICFSNSKAAADLSIHYVKDDASARWQGEHPLKGKLKS</sequence>
<keyword evidence="3" id="KW-1185">Reference proteome</keyword>
<dbReference type="EMBL" id="JAENHK010000010">
    <property type="protein sequence ID" value="MBK1896678.1"/>
    <property type="molecule type" value="Genomic_DNA"/>
</dbReference>
<protein>
    <recommendedName>
        <fullName evidence="1">7(1) septoil knot domain-containing protein</fullName>
    </recommendedName>
</protein>
<reference evidence="3" key="1">
    <citation type="submission" date="2021-01" db="EMBL/GenBank/DDBJ databases">
        <title>Genome public.</title>
        <authorList>
            <person name="Liu C."/>
            <person name="Sun Q."/>
        </authorList>
    </citation>
    <scope>NUCLEOTIDE SEQUENCE [LARGE SCALE GENOMIC DNA]</scope>
    <source>
        <strain evidence="3">YIM B02567</strain>
    </source>
</reference>
<dbReference type="InterPro" id="IPR046148">
    <property type="entry name" value="Septknot"/>
</dbReference>
<organism evidence="2 3">
    <name type="scientific">Chryseobacterium paridis</name>
    <dbReference type="NCBI Taxonomy" id="2800328"/>
    <lineage>
        <taxon>Bacteria</taxon>
        <taxon>Pseudomonadati</taxon>
        <taxon>Bacteroidota</taxon>
        <taxon>Flavobacteriia</taxon>
        <taxon>Flavobacteriales</taxon>
        <taxon>Weeksellaceae</taxon>
        <taxon>Chryseobacterium group</taxon>
        <taxon>Chryseobacterium</taxon>
    </lineage>
</organism>